<name>X1JK17_9ZZZZ</name>
<dbReference type="PANTHER" id="PTHR45753">
    <property type="entry name" value="ORNITHINE CARBAMOYLTRANSFERASE, MITOCHONDRIAL"/>
    <property type="match status" value="1"/>
</dbReference>
<sequence length="101" mass="11554">AYPKGYDLPDWAIKQAKENAEKYGGTLTITNNMEEAYRDAVVVIPKNWGSWVINQGNEVVDDLLELYKTWKCTEEIMKLANKDVMYMHALPADRGNEVENS</sequence>
<evidence type="ECO:0000259" key="2">
    <source>
        <dbReference type="Pfam" id="PF00185"/>
    </source>
</evidence>
<protein>
    <recommendedName>
        <fullName evidence="2">Aspartate/ornithine carbamoyltransferase Asp/Orn-binding domain-containing protein</fullName>
    </recommendedName>
</protein>
<dbReference type="SUPFAM" id="SSF53671">
    <property type="entry name" value="Aspartate/ornithine carbamoyltransferase"/>
    <property type="match status" value="1"/>
</dbReference>
<dbReference type="AlphaFoldDB" id="X1JK17"/>
<dbReference type="Pfam" id="PF00185">
    <property type="entry name" value="OTCace"/>
    <property type="match status" value="1"/>
</dbReference>
<organism evidence="3">
    <name type="scientific">marine sediment metagenome</name>
    <dbReference type="NCBI Taxonomy" id="412755"/>
    <lineage>
        <taxon>unclassified sequences</taxon>
        <taxon>metagenomes</taxon>
        <taxon>ecological metagenomes</taxon>
    </lineage>
</organism>
<feature type="non-terminal residue" evidence="3">
    <location>
        <position position="1"/>
    </location>
</feature>
<dbReference type="GO" id="GO:0019240">
    <property type="term" value="P:citrulline biosynthetic process"/>
    <property type="evidence" value="ECO:0007669"/>
    <property type="project" value="TreeGrafter"/>
</dbReference>
<dbReference type="EMBL" id="BARU01040824">
    <property type="protein sequence ID" value="GAH81830.1"/>
    <property type="molecule type" value="Genomic_DNA"/>
</dbReference>
<dbReference type="InterPro" id="IPR036901">
    <property type="entry name" value="Asp/Orn_carbamoylTrfase_sf"/>
</dbReference>
<dbReference type="GO" id="GO:0016597">
    <property type="term" value="F:amino acid binding"/>
    <property type="evidence" value="ECO:0007669"/>
    <property type="project" value="InterPro"/>
</dbReference>
<keyword evidence="1" id="KW-0808">Transferase</keyword>
<comment type="caution">
    <text evidence="3">The sequence shown here is derived from an EMBL/GenBank/DDBJ whole genome shotgun (WGS) entry which is preliminary data.</text>
</comment>
<feature type="domain" description="Aspartate/ornithine carbamoyltransferase Asp/Orn-binding" evidence="2">
    <location>
        <begin position="2"/>
        <end position="100"/>
    </location>
</feature>
<gene>
    <name evidence="3" type="ORF">S03H2_63060</name>
</gene>
<dbReference type="Gene3D" id="3.40.50.1370">
    <property type="entry name" value="Aspartate/ornithine carbamoyltransferase"/>
    <property type="match status" value="1"/>
</dbReference>
<reference evidence="3" key="1">
    <citation type="journal article" date="2014" name="Front. Microbiol.">
        <title>High frequency of phylogenetically diverse reductive dehalogenase-homologous genes in deep subseafloor sedimentary metagenomes.</title>
        <authorList>
            <person name="Kawai M."/>
            <person name="Futagami T."/>
            <person name="Toyoda A."/>
            <person name="Takaki Y."/>
            <person name="Nishi S."/>
            <person name="Hori S."/>
            <person name="Arai W."/>
            <person name="Tsubouchi T."/>
            <person name="Morono Y."/>
            <person name="Uchiyama I."/>
            <person name="Ito T."/>
            <person name="Fujiyama A."/>
            <person name="Inagaki F."/>
            <person name="Takami H."/>
        </authorList>
    </citation>
    <scope>NUCLEOTIDE SEQUENCE</scope>
    <source>
        <strain evidence="3">Expedition CK06-06</strain>
    </source>
</reference>
<evidence type="ECO:0000256" key="1">
    <source>
        <dbReference type="ARBA" id="ARBA00022679"/>
    </source>
</evidence>
<dbReference type="GO" id="GO:0004585">
    <property type="term" value="F:ornithine carbamoyltransferase activity"/>
    <property type="evidence" value="ECO:0007669"/>
    <property type="project" value="TreeGrafter"/>
</dbReference>
<dbReference type="GO" id="GO:0042450">
    <property type="term" value="P:L-arginine biosynthetic process via ornithine"/>
    <property type="evidence" value="ECO:0007669"/>
    <property type="project" value="TreeGrafter"/>
</dbReference>
<evidence type="ECO:0000313" key="3">
    <source>
        <dbReference type="EMBL" id="GAH81830.1"/>
    </source>
</evidence>
<dbReference type="InterPro" id="IPR006131">
    <property type="entry name" value="Asp_carbamoyltransf_Asp/Orn-bd"/>
</dbReference>
<dbReference type="PANTHER" id="PTHR45753:SF3">
    <property type="entry name" value="ORNITHINE TRANSCARBAMYLASE, MITOCHONDRIAL"/>
    <property type="match status" value="1"/>
</dbReference>
<accession>X1JK17</accession>
<proteinExistence type="predicted"/>